<reference evidence="2" key="1">
    <citation type="submission" date="2018-02" db="EMBL/GenBank/DDBJ databases">
        <authorList>
            <person name="Moore K."/>
            <person name="Momper L."/>
        </authorList>
    </citation>
    <scope>NUCLEOTIDE SEQUENCE [LARGE SCALE GENOMIC DNA]</scope>
    <source>
        <strain evidence="2">ULC18</strain>
    </source>
</reference>
<organism evidence="1 2">
    <name type="scientific">Stenomitos frigidus ULC18</name>
    <dbReference type="NCBI Taxonomy" id="2107698"/>
    <lineage>
        <taxon>Bacteria</taxon>
        <taxon>Bacillati</taxon>
        <taxon>Cyanobacteriota</taxon>
        <taxon>Cyanophyceae</taxon>
        <taxon>Leptolyngbyales</taxon>
        <taxon>Leptolyngbyaceae</taxon>
        <taxon>Stenomitos</taxon>
    </lineage>
</organism>
<reference evidence="1 2" key="2">
    <citation type="submission" date="2018-03" db="EMBL/GenBank/DDBJ databases">
        <title>The ancient ancestry and fast evolution of plastids.</title>
        <authorList>
            <person name="Moore K.R."/>
            <person name="Magnabosco C."/>
            <person name="Momper L."/>
            <person name="Gold D.A."/>
            <person name="Bosak T."/>
            <person name="Fournier G.P."/>
        </authorList>
    </citation>
    <scope>NUCLEOTIDE SEQUENCE [LARGE SCALE GENOMIC DNA]</scope>
    <source>
        <strain evidence="1 2">ULC18</strain>
    </source>
</reference>
<evidence type="ECO:0000313" key="1">
    <source>
        <dbReference type="EMBL" id="PSB24170.1"/>
    </source>
</evidence>
<dbReference type="RefSeq" id="WP_106260341.1">
    <property type="nucleotide sequence ID" value="NZ_CAWNSW010000053.1"/>
</dbReference>
<proteinExistence type="predicted"/>
<dbReference type="Proteomes" id="UP000239576">
    <property type="component" value="Unassembled WGS sequence"/>
</dbReference>
<dbReference type="OrthoDB" id="490823at2"/>
<comment type="caution">
    <text evidence="1">The sequence shown here is derived from an EMBL/GenBank/DDBJ whole genome shotgun (WGS) entry which is preliminary data.</text>
</comment>
<dbReference type="AlphaFoldDB" id="A0A2T1DUL0"/>
<protein>
    <submittedName>
        <fullName evidence="1">Uncharacterized protein</fullName>
    </submittedName>
</protein>
<sequence length="130" mass="15098">MTNIARDEFETVKELLGSAARYAESAYRGLDRLEMMQQRSQLQIDQLTVKMDQLADAEKRTDQRLESFILESQELTKAQNRTDQRLESFIFESQRLIAKHSESIEPLKGMTERLDGVLAYLIRKEGRDEG</sequence>
<keyword evidence="2" id="KW-1185">Reference proteome</keyword>
<evidence type="ECO:0000313" key="2">
    <source>
        <dbReference type="Proteomes" id="UP000239576"/>
    </source>
</evidence>
<gene>
    <name evidence="1" type="ORF">C7B82_28180</name>
</gene>
<accession>A0A2T1DUL0</accession>
<name>A0A2T1DUL0_9CYAN</name>
<dbReference type="EMBL" id="PVWK01000152">
    <property type="protein sequence ID" value="PSB24170.1"/>
    <property type="molecule type" value="Genomic_DNA"/>
</dbReference>